<dbReference type="KEGG" id="lfa:LFA_0534"/>
<organism evidence="1 2">
    <name type="scientific">Legionella fallonii LLAP-10</name>
    <dbReference type="NCBI Taxonomy" id="1212491"/>
    <lineage>
        <taxon>Bacteria</taxon>
        <taxon>Pseudomonadati</taxon>
        <taxon>Pseudomonadota</taxon>
        <taxon>Gammaproteobacteria</taxon>
        <taxon>Legionellales</taxon>
        <taxon>Legionellaceae</taxon>
        <taxon>Legionella</taxon>
    </lineage>
</organism>
<reference evidence="2" key="1">
    <citation type="submission" date="2014-09" db="EMBL/GenBank/DDBJ databases">
        <authorList>
            <person name="Gomez-Valero L."/>
        </authorList>
    </citation>
    <scope>NUCLEOTIDE SEQUENCE [LARGE SCALE GENOMIC DNA]</scope>
    <source>
        <strain evidence="2">ATCC700992</strain>
    </source>
</reference>
<dbReference type="EMBL" id="LN614827">
    <property type="protein sequence ID" value="CEG55991.1"/>
    <property type="molecule type" value="Genomic_DNA"/>
</dbReference>
<sequence>MDAPGSVLKLIYHLLRGIVEKTIIKSEGTTFLLNTGHVGLDQSDYQRLMRKKRVKPVFLYMI</sequence>
<protein>
    <submittedName>
        <fullName evidence="1">Uncharacterized protein</fullName>
    </submittedName>
</protein>
<dbReference type="AlphaFoldDB" id="A0A098G1Y0"/>
<evidence type="ECO:0000313" key="1">
    <source>
        <dbReference type="EMBL" id="CEG55991.1"/>
    </source>
</evidence>
<evidence type="ECO:0000313" key="2">
    <source>
        <dbReference type="Proteomes" id="UP000032430"/>
    </source>
</evidence>
<gene>
    <name evidence="1" type="ORF">LFA_0534</name>
</gene>
<dbReference type="HOGENOM" id="CLU_2898693_0_0_6"/>
<dbReference type="Proteomes" id="UP000032430">
    <property type="component" value="Chromosome I"/>
</dbReference>
<proteinExistence type="predicted"/>
<name>A0A098G1Y0_9GAMM</name>
<keyword evidence="2" id="KW-1185">Reference proteome</keyword>
<accession>A0A098G1Y0</accession>
<dbReference type="STRING" id="1212491.LFA_0534"/>